<name>X1A150_9ZZZZ</name>
<protein>
    <submittedName>
        <fullName evidence="1">Uncharacterized protein</fullName>
    </submittedName>
</protein>
<sequence length="191" mass="21760">MGAINLTNREKEILSNQYDENKLSFERILARDLRAFFANLGSDIFASFAEIGLPPDFNAYLEELSAILRKNYRKTGAFFSSHIQRLLKEVVPKDTAHEELVKDTQEERTKIEAALLLLLIPFYQSQSAQQARFILQTTKTIVDKERIKALSENALSDNPLTQTQLARKIAKEVTRRNMNRVKSIAADQTGT</sequence>
<proteinExistence type="predicted"/>
<dbReference type="EMBL" id="BART01015917">
    <property type="protein sequence ID" value="GAG75820.1"/>
    <property type="molecule type" value="Genomic_DNA"/>
</dbReference>
<comment type="caution">
    <text evidence="1">The sequence shown here is derived from an EMBL/GenBank/DDBJ whole genome shotgun (WGS) entry which is preliminary data.</text>
</comment>
<dbReference type="AlphaFoldDB" id="X1A150"/>
<gene>
    <name evidence="1" type="ORF">S01H4_30782</name>
</gene>
<reference evidence="1" key="1">
    <citation type="journal article" date="2014" name="Front. Microbiol.">
        <title>High frequency of phylogenetically diverse reductive dehalogenase-homologous genes in deep subseafloor sedimentary metagenomes.</title>
        <authorList>
            <person name="Kawai M."/>
            <person name="Futagami T."/>
            <person name="Toyoda A."/>
            <person name="Takaki Y."/>
            <person name="Nishi S."/>
            <person name="Hori S."/>
            <person name="Arai W."/>
            <person name="Tsubouchi T."/>
            <person name="Morono Y."/>
            <person name="Uchiyama I."/>
            <person name="Ito T."/>
            <person name="Fujiyama A."/>
            <person name="Inagaki F."/>
            <person name="Takami H."/>
        </authorList>
    </citation>
    <scope>NUCLEOTIDE SEQUENCE</scope>
    <source>
        <strain evidence="1">Expedition CK06-06</strain>
    </source>
</reference>
<evidence type="ECO:0000313" key="1">
    <source>
        <dbReference type="EMBL" id="GAG75820.1"/>
    </source>
</evidence>
<accession>X1A150</accession>
<organism evidence="1">
    <name type="scientific">marine sediment metagenome</name>
    <dbReference type="NCBI Taxonomy" id="412755"/>
    <lineage>
        <taxon>unclassified sequences</taxon>
        <taxon>metagenomes</taxon>
        <taxon>ecological metagenomes</taxon>
    </lineage>
</organism>
<feature type="non-terminal residue" evidence="1">
    <location>
        <position position="191"/>
    </location>
</feature>